<dbReference type="PANTHER" id="PTHR23157">
    <property type="entry name" value="GRIP AND COILED-COIL DOMAIN-CONTAINING PROTEIN 1"/>
    <property type="match status" value="1"/>
</dbReference>
<feature type="region of interest" description="Disordered" evidence="3">
    <location>
        <begin position="515"/>
        <end position="569"/>
    </location>
</feature>
<evidence type="ECO:0000313" key="4">
    <source>
        <dbReference type="Ensembl" id="ENSACAP00000020736.2"/>
    </source>
</evidence>
<dbReference type="Ensembl" id="ENSACAT00000023362.3">
    <property type="protein sequence ID" value="ENSACAP00000020736.2"/>
    <property type="gene ID" value="ENSACAG00000007449.4"/>
</dbReference>
<comment type="subcellular location">
    <subcellularLocation>
        <location evidence="1">Endomembrane system</location>
        <topology evidence="1">Peripheral membrane protein</topology>
    </subcellularLocation>
</comment>
<gene>
    <name evidence="4" type="primary">gcc1</name>
</gene>
<feature type="compositionally biased region" description="Acidic residues" evidence="3">
    <location>
        <begin position="101"/>
        <end position="114"/>
    </location>
</feature>
<feature type="compositionally biased region" description="Low complexity" evidence="3">
    <location>
        <begin position="127"/>
        <end position="147"/>
    </location>
</feature>
<reference evidence="4" key="2">
    <citation type="submission" date="2025-08" db="UniProtKB">
        <authorList>
            <consortium name="Ensembl"/>
        </authorList>
    </citation>
    <scope>IDENTIFICATION</scope>
</reference>
<dbReference type="GO" id="GO:0012505">
    <property type="term" value="C:endomembrane system"/>
    <property type="evidence" value="ECO:0007669"/>
    <property type="project" value="UniProtKB-SubCell"/>
</dbReference>
<name>H9GUI6_ANOCA</name>
<accession>H9GUI6</accession>
<dbReference type="PANTHER" id="PTHR23157:SF25">
    <property type="entry name" value="GRIP AND COILED-COIL DOMAIN-CONTAINING PROTEIN 1"/>
    <property type="match status" value="1"/>
</dbReference>
<feature type="compositionally biased region" description="Basic and acidic residues" evidence="3">
    <location>
        <begin position="84"/>
        <end position="94"/>
    </location>
</feature>
<dbReference type="STRING" id="28377.ENSACAP00000020736"/>
<feature type="region of interest" description="Disordered" evidence="3">
    <location>
        <begin position="465"/>
        <end position="489"/>
    </location>
</feature>
<feature type="region of interest" description="Disordered" evidence="3">
    <location>
        <begin position="415"/>
        <end position="450"/>
    </location>
</feature>
<dbReference type="Proteomes" id="UP000001646">
    <property type="component" value="Unplaced"/>
</dbReference>
<dbReference type="eggNOG" id="ENOG502QQ2S">
    <property type="taxonomic scope" value="Eukaryota"/>
</dbReference>
<evidence type="ECO:0000313" key="5">
    <source>
        <dbReference type="Proteomes" id="UP000001646"/>
    </source>
</evidence>
<dbReference type="HOGENOM" id="CLU_020679_0_0_1"/>
<proteinExistence type="predicted"/>
<evidence type="ECO:0000256" key="3">
    <source>
        <dbReference type="SAM" id="MobiDB-lite"/>
    </source>
</evidence>
<dbReference type="GeneTree" id="ENSGT00940000153772"/>
<dbReference type="AlphaFoldDB" id="H9GUI6"/>
<reference evidence="4" key="1">
    <citation type="submission" date="2009-12" db="EMBL/GenBank/DDBJ databases">
        <title>The Genome Sequence of Anolis carolinensis (Green Anole Lizard).</title>
        <authorList>
            <consortium name="The Genome Sequencing Platform"/>
            <person name="Di Palma F."/>
            <person name="Alfoldi J."/>
            <person name="Heiman D."/>
            <person name="Young S."/>
            <person name="Grabherr M."/>
            <person name="Johnson J."/>
            <person name="Lander E.S."/>
            <person name="Lindblad-Toh K."/>
        </authorList>
    </citation>
    <scope>NUCLEOTIDE SEQUENCE [LARGE SCALE GENOMIC DNA]</scope>
    <source>
        <strain evidence="4">JBL SC #1</strain>
    </source>
</reference>
<organism evidence="4 5">
    <name type="scientific">Anolis carolinensis</name>
    <name type="common">Green anole</name>
    <name type="synonym">American chameleon</name>
    <dbReference type="NCBI Taxonomy" id="28377"/>
    <lineage>
        <taxon>Eukaryota</taxon>
        <taxon>Metazoa</taxon>
        <taxon>Chordata</taxon>
        <taxon>Craniata</taxon>
        <taxon>Vertebrata</taxon>
        <taxon>Euteleostomi</taxon>
        <taxon>Lepidosauria</taxon>
        <taxon>Squamata</taxon>
        <taxon>Bifurcata</taxon>
        <taxon>Unidentata</taxon>
        <taxon>Episquamata</taxon>
        <taxon>Toxicofera</taxon>
        <taxon>Iguania</taxon>
        <taxon>Dactyloidae</taxon>
        <taxon>Anolis</taxon>
    </lineage>
</organism>
<evidence type="ECO:0000256" key="2">
    <source>
        <dbReference type="SAM" id="Coils"/>
    </source>
</evidence>
<evidence type="ECO:0000256" key="1">
    <source>
        <dbReference type="ARBA" id="ARBA00004184"/>
    </source>
</evidence>
<feature type="compositionally biased region" description="Gly residues" evidence="3">
    <location>
        <begin position="476"/>
        <end position="487"/>
    </location>
</feature>
<reference evidence="4" key="3">
    <citation type="submission" date="2025-09" db="UniProtKB">
        <authorList>
            <consortium name="Ensembl"/>
        </authorList>
    </citation>
    <scope>IDENTIFICATION</scope>
</reference>
<feature type="region of interest" description="Disordered" evidence="3">
    <location>
        <begin position="591"/>
        <end position="619"/>
    </location>
</feature>
<feature type="compositionally biased region" description="Basic and acidic residues" evidence="3">
    <location>
        <begin position="515"/>
        <end position="528"/>
    </location>
</feature>
<feature type="coiled-coil region" evidence="2">
    <location>
        <begin position="14"/>
        <end position="55"/>
    </location>
</feature>
<feature type="compositionally biased region" description="Basic and acidic residues" evidence="3">
    <location>
        <begin position="165"/>
        <end position="190"/>
    </location>
</feature>
<keyword evidence="2" id="KW-0175">Coiled coil</keyword>
<sequence length="627" mass="68826">MEKFGVSFGGGPSRKELLETVEQQREQLAQYQARLKDVVRAYKGLLKEKEALEASLRVLSVAHQPDTLDAAGPGTTSGSSLDLGEDRSSGHSEEDGAGPVTEEEEQAVGPEEESGSGGEAPGDGGRRVLQLQAQLSTLTASLATVSQEKSRAEASFQADKRRQKQEREEASRRAEEERGRLAEEARAAREQLAETKARLLAQQHDRAQEQADHAAMLRELQRLLQAERALRQEAERSLEESRGALAGKACAADRAEEAEHRARRLQREMEGLEKELAALREESARPDPQLQALQSEMAALRSHFQAQLLQEMRKTAQAEERVRAEEDRAAGLEAQISEASELLGSYERAKQRDQLAMQRLRERLSQLDLENKTLALATSSRCPVPDVGLDESGLDANVLRDRIEKLRALLRAATKQDLEEEDGEDEGGEGSLCKAEPPGEEADGEKVSSAAYYQRELKQLKEEFEHYKQQQHWAQKGGGQPAQGGTEGTVEGELAEVRAQLAALKETYVSLRLSHEDQARRHREQAEARRRRRPGGSSGSGRSWSGPGGRPGKRPCTWRRSCAGSGSAPLAVAGRKELKLEHLRALAWPYAAGPSRRGGGPPHLPTHSPQRVSNHAGGLGFCAFHDS</sequence>
<protein>
    <submittedName>
        <fullName evidence="4">Uncharacterized protein</fullName>
    </submittedName>
</protein>
<dbReference type="InterPro" id="IPR051952">
    <property type="entry name" value="Golgi-autophagy_related"/>
</dbReference>
<dbReference type="Bgee" id="ENSACAG00000007449">
    <property type="expression patterns" value="Expressed in ovary and 9 other cell types or tissues"/>
</dbReference>
<feature type="region of interest" description="Disordered" evidence="3">
    <location>
        <begin position="63"/>
        <end position="190"/>
    </location>
</feature>
<feature type="compositionally biased region" description="Acidic residues" evidence="3">
    <location>
        <begin position="418"/>
        <end position="428"/>
    </location>
</feature>
<keyword evidence="5" id="KW-1185">Reference proteome</keyword>